<dbReference type="Proteomes" id="UP000005631">
    <property type="component" value="Chromosome"/>
</dbReference>
<reference evidence="2 3" key="1">
    <citation type="journal article" date="2012" name="Stand. Genomic Sci.">
        <title>Genome sequence of the orange-pigmented seawater bacterium Owenweeksia hongkongensis type strain (UST20020801(T)).</title>
        <authorList>
            <person name="Riedel T."/>
            <person name="Held B."/>
            <person name="Nolan M."/>
            <person name="Lucas S."/>
            <person name="Lapidus A."/>
            <person name="Tice H."/>
            <person name="Del Rio T.G."/>
            <person name="Cheng J.F."/>
            <person name="Han C."/>
            <person name="Tapia R."/>
            <person name="Goodwin L.A."/>
            <person name="Pitluck S."/>
            <person name="Liolios K."/>
            <person name="Mavromatis K."/>
            <person name="Pagani I."/>
            <person name="Ivanova N."/>
            <person name="Mikhailova N."/>
            <person name="Pati A."/>
            <person name="Chen A."/>
            <person name="Palaniappan K."/>
            <person name="Rohde M."/>
            <person name="Tindall B.J."/>
            <person name="Detter J.C."/>
            <person name="Goker M."/>
            <person name="Woyke T."/>
            <person name="Bristow J."/>
            <person name="Eisen J.A."/>
            <person name="Markowitz V."/>
            <person name="Hugenholtz P."/>
            <person name="Klenk H.P."/>
            <person name="Kyrpides N.C."/>
        </authorList>
    </citation>
    <scope>NUCLEOTIDE SEQUENCE</scope>
    <source>
        <strain evidence="3">DSM 17368 / JCM 12287 / NRRL B-23963</strain>
    </source>
</reference>
<dbReference type="OrthoDB" id="638836at2"/>
<accession>G8R198</accession>
<name>G8R198_OWEHD</name>
<keyword evidence="1" id="KW-0732">Signal</keyword>
<organism evidence="2 3">
    <name type="scientific">Owenweeksia hongkongensis (strain DSM 17368 / CIP 108786 / JCM 12287 / NRRL B-23963 / UST20020801)</name>
    <dbReference type="NCBI Taxonomy" id="926562"/>
    <lineage>
        <taxon>Bacteria</taxon>
        <taxon>Pseudomonadati</taxon>
        <taxon>Bacteroidota</taxon>
        <taxon>Flavobacteriia</taxon>
        <taxon>Flavobacteriales</taxon>
        <taxon>Owenweeksiaceae</taxon>
        <taxon>Owenweeksia</taxon>
    </lineage>
</organism>
<evidence type="ECO:0000256" key="1">
    <source>
        <dbReference type="SAM" id="SignalP"/>
    </source>
</evidence>
<evidence type="ECO:0000313" key="3">
    <source>
        <dbReference type="Proteomes" id="UP000005631"/>
    </source>
</evidence>
<dbReference type="PATRIC" id="fig|926562.3.peg.2899"/>
<feature type="signal peptide" evidence="1">
    <location>
        <begin position="1"/>
        <end position="22"/>
    </location>
</feature>
<dbReference type="EMBL" id="CP003156">
    <property type="protein sequence ID" value="AEV33841.1"/>
    <property type="molecule type" value="Genomic_DNA"/>
</dbReference>
<dbReference type="SUPFAM" id="SSF56935">
    <property type="entry name" value="Porins"/>
    <property type="match status" value="1"/>
</dbReference>
<protein>
    <recommendedName>
        <fullName evidence="4">Phosphate-selective porin O and P</fullName>
    </recommendedName>
</protein>
<dbReference type="eggNOG" id="ENOG502Z848">
    <property type="taxonomic scope" value="Bacteria"/>
</dbReference>
<dbReference type="STRING" id="926562.Oweho_2883"/>
<feature type="chain" id="PRO_5003514165" description="Phosphate-selective porin O and P" evidence="1">
    <location>
        <begin position="23"/>
        <end position="431"/>
    </location>
</feature>
<sequence length="431" mass="48065">MKITIFKFTAMCVLMGVSQLFAQEKFTIQPELQNFRQPGYDGLNVFEEPKNDTVPFDGLKVRVGGDFALQLQGINHTSDSALANLGTNFNLPTANLNLDVQLADGVRMHLRTYLSSRHHNEAWIKGGHIQIDKLDFISDGFLSGFMDIATLKIGLDEINYGDAHFRRSDNARAIYNPFVGNYIMDAFTTEAFGELTLQPGPFLAVAGISNGNLNQSVNIGTKENKLSFYGKLGYDDQINNDLRLRLTGSFLASTGYDNGQYLYSGDRSGARYYWVMVKEGAADNFRSGRFNPGFAKFNAFQINPFVKWKGLEFFGIYEMAMGDQADPDVTPMMEGGSFTQLGGELLYRFGSWDQFYAGGRFNSVSGNYTENSPDISINRFNVGLGWFFTKNVMVKLEYVNQMYSDEGWTGSEAHFNGGSFDGAVFEAVIGF</sequence>
<evidence type="ECO:0000313" key="2">
    <source>
        <dbReference type="EMBL" id="AEV33841.1"/>
    </source>
</evidence>
<evidence type="ECO:0008006" key="4">
    <source>
        <dbReference type="Google" id="ProtNLM"/>
    </source>
</evidence>
<dbReference type="RefSeq" id="WP_014203190.1">
    <property type="nucleotide sequence ID" value="NC_016599.1"/>
</dbReference>
<dbReference type="KEGG" id="oho:Oweho_2883"/>
<keyword evidence="3" id="KW-1185">Reference proteome</keyword>
<proteinExistence type="predicted"/>
<gene>
    <name evidence="2" type="ordered locus">Oweho_2883</name>
</gene>
<dbReference type="HOGENOM" id="CLU_650446_0_0_10"/>
<dbReference type="AlphaFoldDB" id="G8R198"/>